<comment type="caution">
    <text evidence="2">The sequence shown here is derived from an EMBL/GenBank/DDBJ whole genome shotgun (WGS) entry which is preliminary data.</text>
</comment>
<reference evidence="3" key="1">
    <citation type="journal article" date="2019" name="Int. J. Syst. Evol. Microbiol.">
        <title>The Global Catalogue of Microorganisms (GCM) 10K type strain sequencing project: providing services to taxonomists for standard genome sequencing and annotation.</title>
        <authorList>
            <consortium name="The Broad Institute Genomics Platform"/>
            <consortium name="The Broad Institute Genome Sequencing Center for Infectious Disease"/>
            <person name="Wu L."/>
            <person name="Ma J."/>
        </authorList>
    </citation>
    <scope>NUCLEOTIDE SEQUENCE [LARGE SCALE GENOMIC DNA]</scope>
    <source>
        <strain evidence="3">TBRC 1276</strain>
    </source>
</reference>
<evidence type="ECO:0000313" key="2">
    <source>
        <dbReference type="EMBL" id="MFC4011217.1"/>
    </source>
</evidence>
<protein>
    <submittedName>
        <fullName evidence="2">Uncharacterized protein</fullName>
    </submittedName>
</protein>
<accession>A0ABV8GFT2</accession>
<proteinExistence type="predicted"/>
<evidence type="ECO:0000256" key="1">
    <source>
        <dbReference type="SAM" id="Phobius"/>
    </source>
</evidence>
<keyword evidence="1" id="KW-0472">Membrane</keyword>
<dbReference type="EMBL" id="JBHSBI010000015">
    <property type="protein sequence ID" value="MFC4011217.1"/>
    <property type="molecule type" value="Genomic_DNA"/>
</dbReference>
<keyword evidence="1" id="KW-1133">Transmembrane helix</keyword>
<dbReference type="Proteomes" id="UP001595851">
    <property type="component" value="Unassembled WGS sequence"/>
</dbReference>
<gene>
    <name evidence="2" type="ORF">ACFOY2_28600</name>
</gene>
<name>A0ABV8GFT2_9ACTN</name>
<feature type="transmembrane region" description="Helical" evidence="1">
    <location>
        <begin position="25"/>
        <end position="47"/>
    </location>
</feature>
<sequence>MLILAAAAVSVPSYLRGGNGLEAVLIFPATFPLGYAVHALVGFLGLYSVEVQPEWLDRLLPLGVMTVGGLLQVILIGLFAGWMVSKRTG</sequence>
<keyword evidence="3" id="KW-1185">Reference proteome</keyword>
<feature type="transmembrane region" description="Helical" evidence="1">
    <location>
        <begin position="59"/>
        <end position="84"/>
    </location>
</feature>
<organism evidence="2 3">
    <name type="scientific">Nonomuraea purpurea</name>
    <dbReference type="NCBI Taxonomy" id="1849276"/>
    <lineage>
        <taxon>Bacteria</taxon>
        <taxon>Bacillati</taxon>
        <taxon>Actinomycetota</taxon>
        <taxon>Actinomycetes</taxon>
        <taxon>Streptosporangiales</taxon>
        <taxon>Streptosporangiaceae</taxon>
        <taxon>Nonomuraea</taxon>
    </lineage>
</organism>
<evidence type="ECO:0000313" key="3">
    <source>
        <dbReference type="Proteomes" id="UP001595851"/>
    </source>
</evidence>
<dbReference type="RefSeq" id="WP_379531174.1">
    <property type="nucleotide sequence ID" value="NZ_JBHSBI010000015.1"/>
</dbReference>
<keyword evidence="1" id="KW-0812">Transmembrane</keyword>